<name>A0ABQ9S7L5_9PEZI</name>
<gene>
    <name evidence="2" type="ORF">CPAR01_12843</name>
</gene>
<dbReference type="EMBL" id="MOPA01000011">
    <property type="protein sequence ID" value="KAK1528285.1"/>
    <property type="molecule type" value="Genomic_DNA"/>
</dbReference>
<keyword evidence="3" id="KW-1185">Reference proteome</keyword>
<dbReference type="RefSeq" id="XP_060344630.1">
    <property type="nucleotide sequence ID" value="XM_060497097.1"/>
</dbReference>
<protein>
    <recommendedName>
        <fullName evidence="1">Azaphilone pigments biosynthesis cluster protein L N-terminal domain-containing protein</fullName>
    </recommendedName>
</protein>
<evidence type="ECO:0000313" key="3">
    <source>
        <dbReference type="Proteomes" id="UP001241169"/>
    </source>
</evidence>
<feature type="domain" description="Azaphilone pigments biosynthesis cluster protein L N-terminal" evidence="1">
    <location>
        <begin position="3"/>
        <end position="91"/>
    </location>
</feature>
<organism evidence="2 3">
    <name type="scientific">Colletotrichum paranaense</name>
    <dbReference type="NCBI Taxonomy" id="1914294"/>
    <lineage>
        <taxon>Eukaryota</taxon>
        <taxon>Fungi</taxon>
        <taxon>Dikarya</taxon>
        <taxon>Ascomycota</taxon>
        <taxon>Pezizomycotina</taxon>
        <taxon>Sordariomycetes</taxon>
        <taxon>Hypocreomycetidae</taxon>
        <taxon>Glomerellales</taxon>
        <taxon>Glomerellaceae</taxon>
        <taxon>Colletotrichum</taxon>
        <taxon>Colletotrichum acutatum species complex</taxon>
    </lineage>
</organism>
<comment type="caution">
    <text evidence="2">The sequence shown here is derived from an EMBL/GenBank/DDBJ whole genome shotgun (WGS) entry which is preliminary data.</text>
</comment>
<dbReference type="Proteomes" id="UP001241169">
    <property type="component" value="Unassembled WGS sequence"/>
</dbReference>
<dbReference type="Pfam" id="PF17111">
    <property type="entry name" value="PigL_N"/>
    <property type="match status" value="1"/>
</dbReference>
<evidence type="ECO:0000259" key="1">
    <source>
        <dbReference type="Pfam" id="PF17111"/>
    </source>
</evidence>
<reference evidence="2 3" key="1">
    <citation type="submission" date="2016-10" db="EMBL/GenBank/DDBJ databases">
        <title>The genome sequence of Colletotrichum fioriniae PJ7.</title>
        <authorList>
            <person name="Baroncelli R."/>
        </authorList>
    </citation>
    <scope>NUCLEOTIDE SEQUENCE [LARGE SCALE GENOMIC DNA]</scope>
    <source>
        <strain evidence="2 3">IMI 384185</strain>
    </source>
</reference>
<sequence length="311" mass="34561">MSDPLSIAGSIAGIVQLSASVFQQVSEFIKDAKGAEKTVKDLADQTRNLSGVLQNLSLLASSLEQETSISAFKAHHLHACRQTLLAVEKRLDKPLSGFTKEVDGKQCHRSTVSLALSTDTLESMLKCLEKQDSIIGRISSLKQKVERLTAIQTRIEYDEKRQKIIDYFMKVKPQNHEAFGILEEYNAGLKSASGLNAEPEPKVLLDLILTTISVYEKVFIVLDGLDERGDNLAEVAEAIKFLFEASSSASIAVFSQDEPEIQDEFAAEFAHIEIAAHAEDLDIYIRAEMAHRRQPHNLSIQNPLFAEEIRH</sequence>
<proteinExistence type="predicted"/>
<accession>A0ABQ9S7L5</accession>
<dbReference type="GeneID" id="85380996"/>
<dbReference type="InterPro" id="IPR031348">
    <property type="entry name" value="PigL_N"/>
</dbReference>
<evidence type="ECO:0000313" key="2">
    <source>
        <dbReference type="EMBL" id="KAK1528285.1"/>
    </source>
</evidence>